<protein>
    <submittedName>
        <fullName evidence="1">Uncharacterized protein</fullName>
    </submittedName>
</protein>
<reference evidence="1 2" key="1">
    <citation type="submission" date="2020-05" db="EMBL/GenBank/DDBJ databases">
        <title>Identification and distribution of gene clusters putatively required for synthesis of sphingolipid metabolism inhibitors in phylogenetically diverse species of the filamentous fungus Fusarium.</title>
        <authorList>
            <person name="Kim H.-S."/>
            <person name="Busman M."/>
            <person name="Brown D.W."/>
            <person name="Divon H."/>
            <person name="Uhlig S."/>
            <person name="Proctor R.H."/>
        </authorList>
    </citation>
    <scope>NUCLEOTIDE SEQUENCE [LARGE SCALE GENOMIC DNA]</scope>
    <source>
        <strain evidence="1 2">NRRL 20693</strain>
    </source>
</reference>
<proteinExistence type="predicted"/>
<dbReference type="OrthoDB" id="3469466at2759"/>
<gene>
    <name evidence="1" type="ORF">FHETE_1590</name>
</gene>
<organism evidence="1 2">
    <name type="scientific">Fusarium heterosporum</name>
    <dbReference type="NCBI Taxonomy" id="42747"/>
    <lineage>
        <taxon>Eukaryota</taxon>
        <taxon>Fungi</taxon>
        <taxon>Dikarya</taxon>
        <taxon>Ascomycota</taxon>
        <taxon>Pezizomycotina</taxon>
        <taxon>Sordariomycetes</taxon>
        <taxon>Hypocreomycetidae</taxon>
        <taxon>Hypocreales</taxon>
        <taxon>Nectriaceae</taxon>
        <taxon>Fusarium</taxon>
        <taxon>Fusarium heterosporum species complex</taxon>
    </lineage>
</organism>
<evidence type="ECO:0000313" key="1">
    <source>
        <dbReference type="EMBL" id="KAF5677539.1"/>
    </source>
</evidence>
<keyword evidence="2" id="KW-1185">Reference proteome</keyword>
<evidence type="ECO:0000313" key="2">
    <source>
        <dbReference type="Proteomes" id="UP000567885"/>
    </source>
</evidence>
<dbReference type="AlphaFoldDB" id="A0A8H5X1A0"/>
<dbReference type="Proteomes" id="UP000567885">
    <property type="component" value="Unassembled WGS sequence"/>
</dbReference>
<sequence length="387" mass="45291">MTTTDPSPSTKRYLQIYNPPIEPTGDFHLFQSFRLTAKQTEDGDNTTTHRDYDVFVRSKWELKTSNLFRTTNESRRAALAFYRVQIPCWYKPKERKYWGTPEVMPSSKGPGVRKTLYICPELDTLEIQWLEFFKYFAHDVWASDPRHVGLVNLALKTRGLTSIPKQIPISGRDTTRLKQAVLRIERLIVASDRIQRMWHGPLNGVVAIRDHEAHRNVPILGAVLGFQRLPNDPRIDRQHLKRVYTGKGDPKWWFYTWFRLLMLLGVEHSHKVDYRFAAYHSTGERIHNRESAAKWVRSEDEKFTTKVTTMLGQRQFNCRIFDRSTQDIERAPQQAIGFWLFPMESLGPLPNINEVPDRYSNFPGMDCDWFLDMSEHIPELCLSDISS</sequence>
<name>A0A8H5X1A0_FUSHE</name>
<comment type="caution">
    <text evidence="1">The sequence shown here is derived from an EMBL/GenBank/DDBJ whole genome shotgun (WGS) entry which is preliminary data.</text>
</comment>
<accession>A0A8H5X1A0</accession>
<dbReference type="EMBL" id="JAAGWQ010000025">
    <property type="protein sequence ID" value="KAF5677539.1"/>
    <property type="molecule type" value="Genomic_DNA"/>
</dbReference>